<gene>
    <name evidence="1" type="ORF">FA13DRAFT_1730966</name>
</gene>
<evidence type="ECO:0000313" key="2">
    <source>
        <dbReference type="Proteomes" id="UP000298030"/>
    </source>
</evidence>
<proteinExistence type="predicted"/>
<dbReference type="Proteomes" id="UP000298030">
    <property type="component" value="Unassembled WGS sequence"/>
</dbReference>
<sequence>MATPNPLDLDALKLLIRLSERTTSNNLLYWGSDRFARVLPSRRPWDIEPEYLLKFLPMKTHNAIS</sequence>
<evidence type="ECO:0000313" key="1">
    <source>
        <dbReference type="EMBL" id="TEB33204.1"/>
    </source>
</evidence>
<keyword evidence="2" id="KW-1185">Reference proteome</keyword>
<protein>
    <submittedName>
        <fullName evidence="1">Uncharacterized protein</fullName>
    </submittedName>
</protein>
<name>A0A4Y7TGV0_COPMI</name>
<comment type="caution">
    <text evidence="1">The sequence shown here is derived from an EMBL/GenBank/DDBJ whole genome shotgun (WGS) entry which is preliminary data.</text>
</comment>
<organism evidence="1 2">
    <name type="scientific">Coprinellus micaceus</name>
    <name type="common">Glistening ink-cap mushroom</name>
    <name type="synonym">Coprinus micaceus</name>
    <dbReference type="NCBI Taxonomy" id="71717"/>
    <lineage>
        <taxon>Eukaryota</taxon>
        <taxon>Fungi</taxon>
        <taxon>Dikarya</taxon>
        <taxon>Basidiomycota</taxon>
        <taxon>Agaricomycotina</taxon>
        <taxon>Agaricomycetes</taxon>
        <taxon>Agaricomycetidae</taxon>
        <taxon>Agaricales</taxon>
        <taxon>Agaricineae</taxon>
        <taxon>Psathyrellaceae</taxon>
        <taxon>Coprinellus</taxon>
    </lineage>
</organism>
<reference evidence="1 2" key="1">
    <citation type="journal article" date="2019" name="Nat. Ecol. Evol.">
        <title>Megaphylogeny resolves global patterns of mushroom evolution.</title>
        <authorList>
            <person name="Varga T."/>
            <person name="Krizsan K."/>
            <person name="Foldi C."/>
            <person name="Dima B."/>
            <person name="Sanchez-Garcia M."/>
            <person name="Sanchez-Ramirez S."/>
            <person name="Szollosi G.J."/>
            <person name="Szarkandi J.G."/>
            <person name="Papp V."/>
            <person name="Albert L."/>
            <person name="Andreopoulos W."/>
            <person name="Angelini C."/>
            <person name="Antonin V."/>
            <person name="Barry K.W."/>
            <person name="Bougher N.L."/>
            <person name="Buchanan P."/>
            <person name="Buyck B."/>
            <person name="Bense V."/>
            <person name="Catcheside P."/>
            <person name="Chovatia M."/>
            <person name="Cooper J."/>
            <person name="Damon W."/>
            <person name="Desjardin D."/>
            <person name="Finy P."/>
            <person name="Geml J."/>
            <person name="Haridas S."/>
            <person name="Hughes K."/>
            <person name="Justo A."/>
            <person name="Karasinski D."/>
            <person name="Kautmanova I."/>
            <person name="Kiss B."/>
            <person name="Kocsube S."/>
            <person name="Kotiranta H."/>
            <person name="LaButti K.M."/>
            <person name="Lechner B.E."/>
            <person name="Liimatainen K."/>
            <person name="Lipzen A."/>
            <person name="Lukacs Z."/>
            <person name="Mihaltcheva S."/>
            <person name="Morgado L.N."/>
            <person name="Niskanen T."/>
            <person name="Noordeloos M.E."/>
            <person name="Ohm R.A."/>
            <person name="Ortiz-Santana B."/>
            <person name="Ovrebo C."/>
            <person name="Racz N."/>
            <person name="Riley R."/>
            <person name="Savchenko A."/>
            <person name="Shiryaev A."/>
            <person name="Soop K."/>
            <person name="Spirin V."/>
            <person name="Szebenyi C."/>
            <person name="Tomsovsky M."/>
            <person name="Tulloss R.E."/>
            <person name="Uehling J."/>
            <person name="Grigoriev I.V."/>
            <person name="Vagvolgyi C."/>
            <person name="Papp T."/>
            <person name="Martin F.M."/>
            <person name="Miettinen O."/>
            <person name="Hibbett D.S."/>
            <person name="Nagy L.G."/>
        </authorList>
    </citation>
    <scope>NUCLEOTIDE SEQUENCE [LARGE SCALE GENOMIC DNA]</scope>
    <source>
        <strain evidence="1 2">FP101781</strain>
    </source>
</reference>
<dbReference type="EMBL" id="QPFP01000013">
    <property type="protein sequence ID" value="TEB33204.1"/>
    <property type="molecule type" value="Genomic_DNA"/>
</dbReference>
<dbReference type="AlphaFoldDB" id="A0A4Y7TGV0"/>
<accession>A0A4Y7TGV0</accession>